<feature type="signal peptide" evidence="1">
    <location>
        <begin position="1"/>
        <end position="19"/>
    </location>
</feature>
<comment type="caution">
    <text evidence="2">The sequence shown here is derived from an EMBL/GenBank/DDBJ whole genome shotgun (WGS) entry which is preliminary data.</text>
</comment>
<gene>
    <name evidence="2" type="ORF">CYNAS_LOCUS13793</name>
</gene>
<evidence type="ECO:0000313" key="2">
    <source>
        <dbReference type="EMBL" id="CAJ0601810.1"/>
    </source>
</evidence>
<evidence type="ECO:0000313" key="3">
    <source>
        <dbReference type="Proteomes" id="UP001176961"/>
    </source>
</evidence>
<organism evidence="2 3">
    <name type="scientific">Cylicocyclus nassatus</name>
    <name type="common">Nematode worm</name>
    <dbReference type="NCBI Taxonomy" id="53992"/>
    <lineage>
        <taxon>Eukaryota</taxon>
        <taxon>Metazoa</taxon>
        <taxon>Ecdysozoa</taxon>
        <taxon>Nematoda</taxon>
        <taxon>Chromadorea</taxon>
        <taxon>Rhabditida</taxon>
        <taxon>Rhabditina</taxon>
        <taxon>Rhabditomorpha</taxon>
        <taxon>Strongyloidea</taxon>
        <taxon>Strongylidae</taxon>
        <taxon>Cylicocyclus</taxon>
    </lineage>
</organism>
<protein>
    <submittedName>
        <fullName evidence="2">Uncharacterized protein</fullName>
    </submittedName>
</protein>
<evidence type="ECO:0000256" key="1">
    <source>
        <dbReference type="SAM" id="SignalP"/>
    </source>
</evidence>
<keyword evidence="3" id="KW-1185">Reference proteome</keyword>
<name>A0AA36H0I4_CYLNA</name>
<dbReference type="AlphaFoldDB" id="A0AA36H0I4"/>
<reference evidence="2" key="1">
    <citation type="submission" date="2023-07" db="EMBL/GenBank/DDBJ databases">
        <authorList>
            <consortium name="CYATHOMIX"/>
        </authorList>
    </citation>
    <scope>NUCLEOTIDE SEQUENCE</scope>
    <source>
        <strain evidence="2">N/A</strain>
    </source>
</reference>
<feature type="chain" id="PRO_5041245593" evidence="1">
    <location>
        <begin position="20"/>
        <end position="68"/>
    </location>
</feature>
<proteinExistence type="predicted"/>
<dbReference type="Proteomes" id="UP001176961">
    <property type="component" value="Unassembled WGS sequence"/>
</dbReference>
<sequence>MTNCILFAALLTFLTCAACKAVPRDTSEELKLTTNNSIDGSHSRKEKNSSSFSIELEERYGKYVHMIV</sequence>
<keyword evidence="1" id="KW-0732">Signal</keyword>
<dbReference type="EMBL" id="CATQJL010000305">
    <property type="protein sequence ID" value="CAJ0601810.1"/>
    <property type="molecule type" value="Genomic_DNA"/>
</dbReference>
<accession>A0AA36H0I4</accession>